<keyword evidence="1" id="KW-0812">Transmembrane</keyword>
<organism evidence="2 3">
    <name type="scientific">Kitasatospora cystarginea</name>
    <dbReference type="NCBI Taxonomy" id="58350"/>
    <lineage>
        <taxon>Bacteria</taxon>
        <taxon>Bacillati</taxon>
        <taxon>Actinomycetota</taxon>
        <taxon>Actinomycetes</taxon>
        <taxon>Kitasatosporales</taxon>
        <taxon>Streptomycetaceae</taxon>
        <taxon>Kitasatospora</taxon>
    </lineage>
</organism>
<keyword evidence="3" id="KW-1185">Reference proteome</keyword>
<evidence type="ECO:0000256" key="1">
    <source>
        <dbReference type="SAM" id="Phobius"/>
    </source>
</evidence>
<accession>A0ABN3DU04</accession>
<sequence>MILITVLLRSATRGPRPVESLLTPALKAMLFVSLVFLLVEVYDLSELLGHFHPVHPRRDCDL</sequence>
<name>A0ABN3DU04_9ACTN</name>
<feature type="transmembrane region" description="Helical" evidence="1">
    <location>
        <begin position="21"/>
        <end position="39"/>
    </location>
</feature>
<keyword evidence="1" id="KW-1133">Transmembrane helix</keyword>
<gene>
    <name evidence="2" type="ORF">GCM10010430_24030</name>
</gene>
<protein>
    <submittedName>
        <fullName evidence="2">Uncharacterized protein</fullName>
    </submittedName>
</protein>
<dbReference type="EMBL" id="BAAATR010000008">
    <property type="protein sequence ID" value="GAA2241665.1"/>
    <property type="molecule type" value="Genomic_DNA"/>
</dbReference>
<evidence type="ECO:0000313" key="3">
    <source>
        <dbReference type="Proteomes" id="UP001500305"/>
    </source>
</evidence>
<evidence type="ECO:0000313" key="2">
    <source>
        <dbReference type="EMBL" id="GAA2241665.1"/>
    </source>
</evidence>
<keyword evidence="1" id="KW-0472">Membrane</keyword>
<reference evidence="2 3" key="1">
    <citation type="journal article" date="2019" name="Int. J. Syst. Evol. Microbiol.">
        <title>The Global Catalogue of Microorganisms (GCM) 10K type strain sequencing project: providing services to taxonomists for standard genome sequencing and annotation.</title>
        <authorList>
            <consortium name="The Broad Institute Genomics Platform"/>
            <consortium name="The Broad Institute Genome Sequencing Center for Infectious Disease"/>
            <person name="Wu L."/>
            <person name="Ma J."/>
        </authorList>
    </citation>
    <scope>NUCLEOTIDE SEQUENCE [LARGE SCALE GENOMIC DNA]</scope>
    <source>
        <strain evidence="2 3">JCM 7356</strain>
    </source>
</reference>
<dbReference type="RefSeq" id="WP_344636294.1">
    <property type="nucleotide sequence ID" value="NZ_BAAATR010000008.1"/>
</dbReference>
<comment type="caution">
    <text evidence="2">The sequence shown here is derived from an EMBL/GenBank/DDBJ whole genome shotgun (WGS) entry which is preliminary data.</text>
</comment>
<proteinExistence type="predicted"/>
<dbReference type="Proteomes" id="UP001500305">
    <property type="component" value="Unassembled WGS sequence"/>
</dbReference>